<accession>A0ABS1CEV2</accession>
<dbReference type="InterPro" id="IPR039428">
    <property type="entry name" value="NUOK/Mnh_C1-like"/>
</dbReference>
<organism evidence="8 9">
    <name type="scientific">Thiohalocapsa halophila</name>
    <dbReference type="NCBI Taxonomy" id="69359"/>
    <lineage>
        <taxon>Bacteria</taxon>
        <taxon>Pseudomonadati</taxon>
        <taxon>Pseudomonadota</taxon>
        <taxon>Gammaproteobacteria</taxon>
        <taxon>Chromatiales</taxon>
        <taxon>Chromatiaceae</taxon>
        <taxon>Thiohalocapsa</taxon>
    </lineage>
</organism>
<dbReference type="Gene3D" id="1.10.287.3510">
    <property type="match status" value="1"/>
</dbReference>
<feature type="transmembrane region" description="Helical" evidence="7">
    <location>
        <begin position="28"/>
        <end position="51"/>
    </location>
</feature>
<evidence type="ECO:0000313" key="9">
    <source>
        <dbReference type="Proteomes" id="UP000748752"/>
    </source>
</evidence>
<reference evidence="8 9" key="1">
    <citation type="journal article" date="2020" name="Microorganisms">
        <title>Osmotic Adaptation and Compatible Solute Biosynthesis of Phototrophic Bacteria as Revealed from Genome Analyses.</title>
        <authorList>
            <person name="Imhoff J.F."/>
            <person name="Rahn T."/>
            <person name="Kunzel S."/>
            <person name="Keller A."/>
            <person name="Neulinger S.C."/>
        </authorList>
    </citation>
    <scope>NUCLEOTIDE SEQUENCE [LARGE SCALE GENOMIC DNA]</scope>
    <source>
        <strain evidence="8 9">DSM 6210</strain>
    </source>
</reference>
<protein>
    <submittedName>
        <fullName evidence="8">Na+/H+ antiporter subunit C</fullName>
    </submittedName>
</protein>
<name>A0ABS1CEV2_9GAMM</name>
<keyword evidence="6 7" id="KW-0472">Membrane</keyword>
<keyword evidence="3" id="KW-1003">Cell membrane</keyword>
<keyword evidence="9" id="KW-1185">Reference proteome</keyword>
<evidence type="ECO:0000313" key="8">
    <source>
        <dbReference type="EMBL" id="MBK1629921.1"/>
    </source>
</evidence>
<evidence type="ECO:0000256" key="4">
    <source>
        <dbReference type="ARBA" id="ARBA00022692"/>
    </source>
</evidence>
<dbReference type="Proteomes" id="UP000748752">
    <property type="component" value="Unassembled WGS sequence"/>
</dbReference>
<dbReference type="PANTHER" id="PTHR34583">
    <property type="entry name" value="ANTIPORTER SUBUNIT MNHC2-RELATED"/>
    <property type="match status" value="1"/>
</dbReference>
<sequence>MEWLLAAAIGLLVGSGVYLLLSTQSFTVVLGFLLLSYGVNLLVLAGGRLVVREPPLASTGPAAADPLPQALVLTAIVIGLGMTAFALALALWAARRSGSGDVRAAAGDDGDDDP</sequence>
<evidence type="ECO:0000256" key="6">
    <source>
        <dbReference type="ARBA" id="ARBA00023136"/>
    </source>
</evidence>
<comment type="subcellular location">
    <subcellularLocation>
        <location evidence="1">Cell membrane</location>
        <topology evidence="1">Multi-pass membrane protein</topology>
    </subcellularLocation>
</comment>
<dbReference type="EMBL" id="NRRV01000006">
    <property type="protein sequence ID" value="MBK1629921.1"/>
    <property type="molecule type" value="Genomic_DNA"/>
</dbReference>
<evidence type="ECO:0000256" key="5">
    <source>
        <dbReference type="ARBA" id="ARBA00022989"/>
    </source>
</evidence>
<feature type="transmembrane region" description="Helical" evidence="7">
    <location>
        <begin position="6"/>
        <end position="21"/>
    </location>
</feature>
<dbReference type="RefSeq" id="WP_200234282.1">
    <property type="nucleotide sequence ID" value="NZ_NRRV01000006.1"/>
</dbReference>
<keyword evidence="5 7" id="KW-1133">Transmembrane helix</keyword>
<evidence type="ECO:0000256" key="7">
    <source>
        <dbReference type="SAM" id="Phobius"/>
    </source>
</evidence>
<evidence type="ECO:0000256" key="2">
    <source>
        <dbReference type="ARBA" id="ARBA00010388"/>
    </source>
</evidence>
<gene>
    <name evidence="8" type="ORF">CKO31_04015</name>
</gene>
<dbReference type="Pfam" id="PF00420">
    <property type="entry name" value="Oxidored_q2"/>
    <property type="match status" value="1"/>
</dbReference>
<proteinExistence type="inferred from homology"/>
<evidence type="ECO:0000256" key="3">
    <source>
        <dbReference type="ARBA" id="ARBA00022475"/>
    </source>
</evidence>
<comment type="similarity">
    <text evidence="2">Belongs to the CPA3 antiporters (TC 2.A.63) subunit C family.</text>
</comment>
<dbReference type="PANTHER" id="PTHR34583:SF2">
    <property type="entry name" value="ANTIPORTER SUBUNIT MNHC2-RELATED"/>
    <property type="match status" value="1"/>
</dbReference>
<dbReference type="NCBIfam" id="NF006573">
    <property type="entry name" value="PRK09094.1"/>
    <property type="match status" value="1"/>
</dbReference>
<comment type="caution">
    <text evidence="8">The sequence shown here is derived from an EMBL/GenBank/DDBJ whole genome shotgun (WGS) entry which is preliminary data.</text>
</comment>
<evidence type="ECO:0000256" key="1">
    <source>
        <dbReference type="ARBA" id="ARBA00004651"/>
    </source>
</evidence>
<keyword evidence="4 7" id="KW-0812">Transmembrane</keyword>
<dbReference type="InterPro" id="IPR050601">
    <property type="entry name" value="CPA3_antiporter_subunitC"/>
</dbReference>
<feature type="transmembrane region" description="Helical" evidence="7">
    <location>
        <begin position="71"/>
        <end position="94"/>
    </location>
</feature>